<feature type="signal peptide" evidence="9">
    <location>
        <begin position="1"/>
        <end position="17"/>
    </location>
</feature>
<comment type="subcellular location">
    <subcellularLocation>
        <location evidence="1">Cell membrane</location>
        <topology evidence="1">Multi-pass membrane protein</topology>
    </subcellularLocation>
</comment>
<keyword evidence="6" id="KW-0675">Receptor</keyword>
<keyword evidence="4 8" id="KW-1133">Transmembrane helix</keyword>
<evidence type="ECO:0000256" key="5">
    <source>
        <dbReference type="ARBA" id="ARBA00023136"/>
    </source>
</evidence>
<reference evidence="10" key="1">
    <citation type="submission" date="2022-01" db="EMBL/GenBank/DDBJ databases">
        <authorList>
            <person name="King R."/>
        </authorList>
    </citation>
    <scope>NUCLEOTIDE SEQUENCE</scope>
</reference>
<feature type="transmembrane region" description="Helical" evidence="8">
    <location>
        <begin position="270"/>
        <end position="288"/>
    </location>
</feature>
<reference evidence="10" key="2">
    <citation type="submission" date="2022-10" db="EMBL/GenBank/DDBJ databases">
        <authorList>
            <consortium name="ENA_rothamsted_submissions"/>
            <consortium name="culmorum"/>
            <person name="King R."/>
        </authorList>
    </citation>
    <scope>NUCLEOTIDE SEQUENCE</scope>
</reference>
<evidence type="ECO:0000313" key="11">
    <source>
        <dbReference type="Proteomes" id="UP001153620"/>
    </source>
</evidence>
<evidence type="ECO:0000256" key="6">
    <source>
        <dbReference type="ARBA" id="ARBA00023170"/>
    </source>
</evidence>
<evidence type="ECO:0000256" key="8">
    <source>
        <dbReference type="SAM" id="Phobius"/>
    </source>
</evidence>
<evidence type="ECO:0000256" key="2">
    <source>
        <dbReference type="ARBA" id="ARBA00022475"/>
    </source>
</evidence>
<feature type="chain" id="PRO_5040189511" description="Ionotropic receptor" evidence="9">
    <location>
        <begin position="18"/>
        <end position="577"/>
    </location>
</feature>
<proteinExistence type="predicted"/>
<keyword evidence="9" id="KW-0732">Signal</keyword>
<dbReference type="OrthoDB" id="7725497at2759"/>
<organism evidence="10 11">
    <name type="scientific">Chironomus riparius</name>
    <dbReference type="NCBI Taxonomy" id="315576"/>
    <lineage>
        <taxon>Eukaryota</taxon>
        <taxon>Metazoa</taxon>
        <taxon>Ecdysozoa</taxon>
        <taxon>Arthropoda</taxon>
        <taxon>Hexapoda</taxon>
        <taxon>Insecta</taxon>
        <taxon>Pterygota</taxon>
        <taxon>Neoptera</taxon>
        <taxon>Endopterygota</taxon>
        <taxon>Diptera</taxon>
        <taxon>Nematocera</taxon>
        <taxon>Chironomoidea</taxon>
        <taxon>Chironomidae</taxon>
        <taxon>Chironominae</taxon>
        <taxon>Chironomus</taxon>
    </lineage>
</organism>
<feature type="transmembrane region" description="Helical" evidence="8">
    <location>
        <begin position="490"/>
        <end position="509"/>
    </location>
</feature>
<evidence type="ECO:0000256" key="7">
    <source>
        <dbReference type="ARBA" id="ARBA00023180"/>
    </source>
</evidence>
<dbReference type="PANTHER" id="PTHR42643:SF30">
    <property type="entry name" value="IONOTROPIC RECEPTOR 40A-RELATED"/>
    <property type="match status" value="1"/>
</dbReference>
<dbReference type="GO" id="GO:0005886">
    <property type="term" value="C:plasma membrane"/>
    <property type="evidence" value="ECO:0007669"/>
    <property type="project" value="UniProtKB-SubCell"/>
</dbReference>
<accession>A0A9N9S0C0</accession>
<keyword evidence="7" id="KW-0325">Glycoprotein</keyword>
<sequence>MKSIILLLLSFQVAVNAIIHDLDVMSQAITDLIQELFIKNQMHFDILMYGNLTQNSIDIMNMIEMKNDGNFAEKIHNIQPDLWDHKIYKSAVIFVANEQTVNELNAKASLESPYPHRISFLMYFKLVVDYMMTSIDRFTFEPTGPIVDLFKAMAYTGNFTYNYQLVFIKKYPDSKKYVEELPKDGIIIRPNAHFQRAILAFSGFDHIHFLTLFGEEKVSCLLTLAESYGSYEKLIFPFDYWTWIYLLIVFGFTFILIFVVNMLPCKVQDLVYGENVMTPAVNVGGIFFGMSQTQVPFKNFSRIILITFILFCLVIRTAYQGVLFEMIAADIKKPLPETFHELYLRNYSIHAIDAIGDSLKAFIPEYLSQTTFLSMFDFEESVLQRINDSSSKIAFCNFRNILELYQFQTQTKNIYLKENLYSTVNSFFMFKHNFLYQLADETLQGLLSNVNKLPRRVQHTFCGENVMTPAQNTIAIFFGIPQTQVPLRNFPRLILITFILFCLVIRTAYQGVLFKTTTTDIRKPLPRSFHDLHMRFYSIHAIDLIETSLERFLPKEQLGKRNSGHEAAEKKKFLQQN</sequence>
<protein>
    <recommendedName>
        <fullName evidence="12">Ionotropic receptor</fullName>
    </recommendedName>
</protein>
<evidence type="ECO:0000256" key="4">
    <source>
        <dbReference type="ARBA" id="ARBA00022989"/>
    </source>
</evidence>
<dbReference type="Proteomes" id="UP001153620">
    <property type="component" value="Chromosome 3"/>
</dbReference>
<evidence type="ECO:0008006" key="12">
    <source>
        <dbReference type="Google" id="ProtNLM"/>
    </source>
</evidence>
<dbReference type="PANTHER" id="PTHR42643">
    <property type="entry name" value="IONOTROPIC RECEPTOR 20A-RELATED"/>
    <property type="match status" value="1"/>
</dbReference>
<dbReference type="AlphaFoldDB" id="A0A9N9S0C0"/>
<name>A0A9N9S0C0_9DIPT</name>
<evidence type="ECO:0000256" key="9">
    <source>
        <dbReference type="SAM" id="SignalP"/>
    </source>
</evidence>
<evidence type="ECO:0000256" key="1">
    <source>
        <dbReference type="ARBA" id="ARBA00004651"/>
    </source>
</evidence>
<keyword evidence="2" id="KW-1003">Cell membrane</keyword>
<dbReference type="EMBL" id="OU895879">
    <property type="protein sequence ID" value="CAG9807511.1"/>
    <property type="molecule type" value="Genomic_DNA"/>
</dbReference>
<evidence type="ECO:0000313" key="10">
    <source>
        <dbReference type="EMBL" id="CAG9807511.1"/>
    </source>
</evidence>
<dbReference type="InterPro" id="IPR052192">
    <property type="entry name" value="Insect_Ionotropic_Sensory_Rcpt"/>
</dbReference>
<evidence type="ECO:0000256" key="3">
    <source>
        <dbReference type="ARBA" id="ARBA00022692"/>
    </source>
</evidence>
<gene>
    <name evidence="10" type="ORF">CHIRRI_LOCUS10359</name>
</gene>
<feature type="transmembrane region" description="Helical" evidence="8">
    <location>
        <begin position="300"/>
        <end position="319"/>
    </location>
</feature>
<keyword evidence="11" id="KW-1185">Reference proteome</keyword>
<feature type="transmembrane region" description="Helical" evidence="8">
    <location>
        <begin position="240"/>
        <end position="263"/>
    </location>
</feature>
<keyword evidence="5 8" id="KW-0472">Membrane</keyword>
<keyword evidence="3 8" id="KW-0812">Transmembrane</keyword>